<reference evidence="2 3" key="1">
    <citation type="submission" date="2018-10" db="EMBL/GenBank/DDBJ databases">
        <title>Sequencing the genomes of 1000 actinobacteria strains.</title>
        <authorList>
            <person name="Klenk H.-P."/>
        </authorList>
    </citation>
    <scope>NUCLEOTIDE SEQUENCE [LARGE SCALE GENOMIC DNA]</scope>
    <source>
        <strain evidence="2 3">DSM 45175</strain>
    </source>
</reference>
<evidence type="ECO:0000256" key="1">
    <source>
        <dbReference type="SAM" id="Phobius"/>
    </source>
</evidence>
<evidence type="ECO:0000313" key="2">
    <source>
        <dbReference type="EMBL" id="RKR88896.1"/>
    </source>
</evidence>
<gene>
    <name evidence="2" type="ORF">BDK92_3227</name>
</gene>
<keyword evidence="1" id="KW-0472">Membrane</keyword>
<organism evidence="2 3">
    <name type="scientific">Micromonospora pisi</name>
    <dbReference type="NCBI Taxonomy" id="589240"/>
    <lineage>
        <taxon>Bacteria</taxon>
        <taxon>Bacillati</taxon>
        <taxon>Actinomycetota</taxon>
        <taxon>Actinomycetes</taxon>
        <taxon>Micromonosporales</taxon>
        <taxon>Micromonosporaceae</taxon>
        <taxon>Micromonospora</taxon>
    </lineage>
</organism>
<dbReference type="Proteomes" id="UP000277671">
    <property type="component" value="Unassembled WGS sequence"/>
</dbReference>
<name>A0A495JIP2_9ACTN</name>
<protein>
    <submittedName>
        <fullName evidence="2">Uncharacterized protein</fullName>
    </submittedName>
</protein>
<accession>A0A495JIP2</accession>
<dbReference type="AlphaFoldDB" id="A0A495JIP2"/>
<evidence type="ECO:0000313" key="3">
    <source>
        <dbReference type="Proteomes" id="UP000277671"/>
    </source>
</evidence>
<comment type="caution">
    <text evidence="2">The sequence shown here is derived from an EMBL/GenBank/DDBJ whole genome shotgun (WGS) entry which is preliminary data.</text>
</comment>
<dbReference type="EMBL" id="RBKT01000001">
    <property type="protein sequence ID" value="RKR88896.1"/>
    <property type="molecule type" value="Genomic_DNA"/>
</dbReference>
<sequence>MLAIGVLLGLTAGIAYAVARRSWADYRKTKASVPGMRKAAWALIRIAASKGGIVLLLCVAAASWAATSDN</sequence>
<proteinExistence type="predicted"/>
<keyword evidence="1" id="KW-0812">Transmembrane</keyword>
<keyword evidence="3" id="KW-1185">Reference proteome</keyword>
<keyword evidence="1" id="KW-1133">Transmembrane helix</keyword>
<feature type="transmembrane region" description="Helical" evidence="1">
    <location>
        <begin position="41"/>
        <end position="66"/>
    </location>
</feature>